<dbReference type="GO" id="GO:0015018">
    <property type="term" value="F:galactosylgalactosylxylosylprotein 3-beta-glucuronosyltransferase activity"/>
    <property type="evidence" value="ECO:0007669"/>
    <property type="project" value="UniProtKB-UniRule"/>
</dbReference>
<keyword evidence="9" id="KW-0325">Glycoprotein</keyword>
<comment type="caution">
    <text evidence="15">The sequence shown here is derived from an EMBL/GenBank/DDBJ whole genome shotgun (WGS) entry which is preliminary data.</text>
</comment>
<keyword evidence="12 14" id="KW-0479">Metal-binding</keyword>
<keyword evidence="5 14" id="KW-0812">Transmembrane</keyword>
<evidence type="ECO:0000256" key="1">
    <source>
        <dbReference type="ARBA" id="ARBA00004606"/>
    </source>
</evidence>
<keyword evidence="7 14" id="KW-1133">Transmembrane helix</keyword>
<dbReference type="EC" id="2.4.1.135" evidence="3 14"/>
<feature type="active site" description="Proton donor/acceptor" evidence="11">
    <location>
        <position position="290"/>
    </location>
</feature>
<dbReference type="EMBL" id="CAKAEH010001981">
    <property type="protein sequence ID" value="CAG9540626.1"/>
    <property type="molecule type" value="Genomic_DNA"/>
</dbReference>
<dbReference type="GO" id="GO:0005975">
    <property type="term" value="P:carbohydrate metabolic process"/>
    <property type="evidence" value="ECO:0007669"/>
    <property type="project" value="TreeGrafter"/>
</dbReference>
<dbReference type="SUPFAM" id="SSF53448">
    <property type="entry name" value="Nucleotide-diphospho-sugar transferases"/>
    <property type="match status" value="1"/>
</dbReference>
<accession>A0A8J2Q9G7</accession>
<evidence type="ECO:0000256" key="11">
    <source>
        <dbReference type="PIRSR" id="PIRSR605027-1"/>
    </source>
</evidence>
<evidence type="ECO:0000256" key="13">
    <source>
        <dbReference type="PIRSR" id="PIRSR605027-4"/>
    </source>
</evidence>
<protein>
    <recommendedName>
        <fullName evidence="3 14">Galactosylgalactosylxylosylprotein 3-beta-glucuronosyltransferase</fullName>
        <ecNumber evidence="3 14">2.4.1.135</ecNumber>
    </recommendedName>
</protein>
<comment type="similarity">
    <text evidence="2 14">Belongs to the glycosyltransferase 43 family.</text>
</comment>
<comment type="cofactor">
    <cofactor evidence="12 14">
        <name>Mn(2+)</name>
        <dbReference type="ChEBI" id="CHEBI:29035"/>
    </cofactor>
</comment>
<dbReference type="UniPathway" id="UPA00378"/>
<comment type="subcellular location">
    <subcellularLocation>
        <location evidence="14">Golgi apparatus membrane</location>
        <topology evidence="14">Single-pass type II membrane protein</topology>
    </subcellularLocation>
    <subcellularLocation>
        <location evidence="1">Membrane</location>
        <topology evidence="1">Single-pass type II membrane protein</topology>
    </subcellularLocation>
</comment>
<dbReference type="InterPro" id="IPR005027">
    <property type="entry name" value="Glyco_trans_43"/>
</dbReference>
<evidence type="ECO:0000256" key="5">
    <source>
        <dbReference type="ARBA" id="ARBA00022692"/>
    </source>
</evidence>
<evidence type="ECO:0000256" key="6">
    <source>
        <dbReference type="ARBA" id="ARBA00022968"/>
    </source>
</evidence>
<evidence type="ECO:0000256" key="10">
    <source>
        <dbReference type="ARBA" id="ARBA00047979"/>
    </source>
</evidence>
<sequence length="365" mass="42107">MEGLFISVISDPQNSTITHWLQSISDSYNPIAFAPHPKRLNQRSFDGIFSTVQTVFVITVIIIQTYIIIHLVKERNYEIYESVIASNNNFTQYFNNEKSSNRTIIVITPTYLRFARLADMTRLSQTLMHINQLIWIVVEDGKHISLPVKQLLDRSSLQYYYLAVKRRPGVPARGWTGRDAGLNFVRRQFASMGNNAVVYFADDDNTYDVRLFNRYIRNVKKVGVWAVGLVANNAVEAPKVFNKKVVGWQTVYAPKRKWGFDMAGFAVNLELLLQHPKAGWRRKCRDHSPEPCLMNYLNISWDDLTPFGVESWPRDILVWHTKTIVNIRSTNTYGYNTEISLNEFVIRSALKKVQRVFPSGQSSCK</sequence>
<comment type="catalytic activity">
    <reaction evidence="10 14">
        <text>3-O-(beta-D-galactosyl-(1-&gt;3)-beta-D-galactosyl-(1-&gt;4)-beta-D-xylosyl)-L-seryl-[protein] + UDP-alpha-D-glucuronate = 3-O-(beta-D-GlcA-(1-&gt;3)-beta-D-Gal-(1-&gt;3)-beta-D-Gal-(1-&gt;4)-beta-D-Xyl)-L-seryl-[protein] + UDP + H(+)</text>
        <dbReference type="Rhea" id="RHEA:24168"/>
        <dbReference type="Rhea" id="RHEA-COMP:12571"/>
        <dbReference type="Rhea" id="RHEA-COMP:12573"/>
        <dbReference type="ChEBI" id="CHEBI:15378"/>
        <dbReference type="ChEBI" id="CHEBI:58052"/>
        <dbReference type="ChEBI" id="CHEBI:58223"/>
        <dbReference type="ChEBI" id="CHEBI:132090"/>
        <dbReference type="ChEBI" id="CHEBI:132093"/>
        <dbReference type="EC" id="2.4.1.135"/>
    </reaction>
</comment>
<evidence type="ECO:0000256" key="12">
    <source>
        <dbReference type="PIRSR" id="PIRSR605027-3"/>
    </source>
</evidence>
<evidence type="ECO:0000313" key="15">
    <source>
        <dbReference type="EMBL" id="CAG9540626.1"/>
    </source>
</evidence>
<reference evidence="15" key="1">
    <citation type="submission" date="2021-09" db="EMBL/GenBank/DDBJ databases">
        <authorList>
            <consortium name="Pathogen Informatics"/>
        </authorList>
    </citation>
    <scope>NUCLEOTIDE SEQUENCE</scope>
</reference>
<dbReference type="PANTHER" id="PTHR10896">
    <property type="entry name" value="GALACTOSYLGALACTOSYLXYLOSYLPROTEIN 3-BETA-GLUCURONOSYLTRANSFERASE BETA-1,3-GLUCURONYLTRANSFERASE"/>
    <property type="match status" value="1"/>
</dbReference>
<name>A0A8J2Q9G7_9BILA</name>
<evidence type="ECO:0000256" key="8">
    <source>
        <dbReference type="ARBA" id="ARBA00023136"/>
    </source>
</evidence>
<dbReference type="GO" id="GO:0046872">
    <property type="term" value="F:metal ion binding"/>
    <property type="evidence" value="ECO:0007669"/>
    <property type="project" value="UniProtKB-KW"/>
</dbReference>
<keyword evidence="14" id="KW-0333">Golgi apparatus</keyword>
<dbReference type="GO" id="GO:0050650">
    <property type="term" value="P:chondroitin sulfate proteoglycan biosynthetic process"/>
    <property type="evidence" value="ECO:0007669"/>
    <property type="project" value="TreeGrafter"/>
</dbReference>
<evidence type="ECO:0000256" key="2">
    <source>
        <dbReference type="ARBA" id="ARBA00007706"/>
    </source>
</evidence>
<dbReference type="Proteomes" id="UP000746747">
    <property type="component" value="Unassembled WGS sequence"/>
</dbReference>
<organism evidence="15 16">
    <name type="scientific">Cercopithifilaria johnstoni</name>
    <dbReference type="NCBI Taxonomy" id="2874296"/>
    <lineage>
        <taxon>Eukaryota</taxon>
        <taxon>Metazoa</taxon>
        <taxon>Ecdysozoa</taxon>
        <taxon>Nematoda</taxon>
        <taxon>Chromadorea</taxon>
        <taxon>Rhabditida</taxon>
        <taxon>Spirurina</taxon>
        <taxon>Spiruromorpha</taxon>
        <taxon>Filarioidea</taxon>
        <taxon>Onchocercidae</taxon>
        <taxon>Cercopithifilaria</taxon>
    </lineage>
</organism>
<evidence type="ECO:0000256" key="7">
    <source>
        <dbReference type="ARBA" id="ARBA00022989"/>
    </source>
</evidence>
<dbReference type="AlphaFoldDB" id="A0A8J2Q9G7"/>
<dbReference type="InterPro" id="IPR029044">
    <property type="entry name" value="Nucleotide-diphossugar_trans"/>
</dbReference>
<comment type="pathway">
    <text evidence="14">Protein modification; protein glycosylation.</text>
</comment>
<evidence type="ECO:0000256" key="14">
    <source>
        <dbReference type="RuleBase" id="RU363127"/>
    </source>
</evidence>
<evidence type="ECO:0000256" key="4">
    <source>
        <dbReference type="ARBA" id="ARBA00022679"/>
    </source>
</evidence>
<evidence type="ECO:0000256" key="9">
    <source>
        <dbReference type="ARBA" id="ARBA00023180"/>
    </source>
</evidence>
<dbReference type="OrthoDB" id="675023at2759"/>
<dbReference type="Gene3D" id="3.90.550.10">
    <property type="entry name" value="Spore Coat Polysaccharide Biosynthesis Protein SpsA, Chain A"/>
    <property type="match status" value="1"/>
</dbReference>
<feature type="binding site" evidence="12">
    <location>
        <position position="204"/>
    </location>
    <ligand>
        <name>Mn(2+)</name>
        <dbReference type="ChEBI" id="CHEBI:29035"/>
    </ligand>
</feature>
<feature type="site" description="Interaction with galactose moiety of substrate glycoprotein" evidence="13">
    <location>
        <position position="236"/>
    </location>
</feature>
<dbReference type="PANTHER" id="PTHR10896:SF30">
    <property type="entry name" value="GALACTOSYLGALACTOSYLXYLOSYLPROTEIN 3-BETA-GLUCURONOSYLTRANSFERASE"/>
    <property type="match status" value="1"/>
</dbReference>
<keyword evidence="4 14" id="KW-0808">Transferase</keyword>
<dbReference type="Pfam" id="PF03360">
    <property type="entry name" value="Glyco_transf_43"/>
    <property type="match status" value="1"/>
</dbReference>
<dbReference type="GO" id="GO:0000139">
    <property type="term" value="C:Golgi membrane"/>
    <property type="evidence" value="ECO:0007669"/>
    <property type="project" value="UniProtKB-SubCell"/>
</dbReference>
<keyword evidence="8 14" id="KW-0472">Membrane</keyword>
<keyword evidence="16" id="KW-1185">Reference proteome</keyword>
<proteinExistence type="inferred from homology"/>
<evidence type="ECO:0000256" key="3">
    <source>
        <dbReference type="ARBA" id="ARBA00012641"/>
    </source>
</evidence>
<keyword evidence="6 14" id="KW-0735">Signal-anchor</keyword>
<feature type="transmembrane region" description="Helical" evidence="14">
    <location>
        <begin position="48"/>
        <end position="69"/>
    </location>
</feature>
<evidence type="ECO:0000313" key="16">
    <source>
        <dbReference type="Proteomes" id="UP000746747"/>
    </source>
</evidence>
<keyword evidence="12 14" id="KW-0464">Manganese</keyword>
<gene>
    <name evidence="15" type="ORF">CJOHNSTONI_LOCUS10122</name>
</gene>